<dbReference type="OrthoDB" id="9787617at2"/>
<dbReference type="RefSeq" id="WP_006916754.1">
    <property type="nucleotide sequence ID" value="NZ_GG698803.1"/>
</dbReference>
<organism evidence="2 3">
    <name type="scientific">Limosilactobacillus coleohominis 101-4-CHN</name>
    <dbReference type="NCBI Taxonomy" id="575594"/>
    <lineage>
        <taxon>Bacteria</taxon>
        <taxon>Bacillati</taxon>
        <taxon>Bacillota</taxon>
        <taxon>Bacilli</taxon>
        <taxon>Lactobacillales</taxon>
        <taxon>Lactobacillaceae</taxon>
        <taxon>Limosilactobacillus</taxon>
    </lineage>
</organism>
<proteinExistence type="predicted"/>
<dbReference type="GO" id="GO:0016757">
    <property type="term" value="F:glycosyltransferase activity"/>
    <property type="evidence" value="ECO:0007669"/>
    <property type="project" value="UniProtKB-KW"/>
</dbReference>
<dbReference type="SUPFAM" id="SSF53756">
    <property type="entry name" value="UDP-Glycosyltransferase/glycogen phosphorylase"/>
    <property type="match status" value="1"/>
</dbReference>
<reference evidence="2 3" key="1">
    <citation type="submission" date="2009-06" db="EMBL/GenBank/DDBJ databases">
        <title>The Genome Sequence of Lactobacillus coleohominis strain 101-4-CHN.</title>
        <authorList>
            <consortium name="The Broad Institute Genome Sequencing Platform"/>
            <person name="Ward D."/>
            <person name="Young S.K."/>
            <person name="Zeng Q."/>
            <person name="Koehrsen M."/>
            <person name="Alvarado L."/>
            <person name="Berlin A."/>
            <person name="Borenstein D."/>
            <person name="Chen Z."/>
            <person name="Engels R."/>
            <person name="Freedman E."/>
            <person name="Gellesch M."/>
            <person name="Goldberg J."/>
            <person name="Griggs A."/>
            <person name="Gujja S."/>
            <person name="Heiman D."/>
            <person name="Hepburn T."/>
            <person name="Howarth C."/>
            <person name="Jen D."/>
            <person name="Larson L."/>
            <person name="Lewis B."/>
            <person name="Mehta T."/>
            <person name="Park D."/>
            <person name="Pearson M."/>
            <person name="Roberts A."/>
            <person name="Saif S."/>
            <person name="Shea T."/>
            <person name="Shenoy N."/>
            <person name="Sisk P."/>
            <person name="Stolte C."/>
            <person name="Sykes S."/>
            <person name="Walk T."/>
            <person name="White J."/>
            <person name="Yandava C."/>
            <person name="Liu Y."/>
            <person name="Xu Q."/>
            <person name="Lander E."/>
            <person name="Nusbaum C."/>
            <person name="Galagan J."/>
            <person name="Birren B."/>
        </authorList>
    </citation>
    <scope>NUCLEOTIDE SEQUENCE [LARGE SCALE GENOMIC DNA]</scope>
    <source>
        <strain evidence="2 3">101-4-CHN</strain>
    </source>
</reference>
<protein>
    <submittedName>
        <fullName evidence="2">Putative lipopolysaccharide 1,6-galactosyltransferase</fullName>
    </submittedName>
</protein>
<dbReference type="eggNOG" id="COG0438">
    <property type="taxonomic scope" value="Bacteria"/>
</dbReference>
<dbReference type="Pfam" id="PF00534">
    <property type="entry name" value="Glycos_transf_1"/>
    <property type="match status" value="1"/>
</dbReference>
<keyword evidence="3" id="KW-1185">Reference proteome</keyword>
<dbReference type="HOGENOM" id="CLU_009583_0_0_9"/>
<evidence type="ECO:0000313" key="3">
    <source>
        <dbReference type="Proteomes" id="UP000003987"/>
    </source>
</evidence>
<gene>
    <name evidence="2" type="ORF">HMPREF0501_00933</name>
</gene>
<name>C7XV24_9LACO</name>
<keyword evidence="2" id="KW-0328">Glycosyltransferase</keyword>
<dbReference type="Gene3D" id="3.40.50.2000">
    <property type="entry name" value="Glycogen Phosphorylase B"/>
    <property type="match status" value="2"/>
</dbReference>
<dbReference type="InterPro" id="IPR001296">
    <property type="entry name" value="Glyco_trans_1"/>
</dbReference>
<keyword evidence="2" id="KW-0808">Transferase</keyword>
<dbReference type="EMBL" id="GG698803">
    <property type="protein sequence ID" value="EEU30555.1"/>
    <property type="molecule type" value="Genomic_DNA"/>
</dbReference>
<dbReference type="CDD" id="cd03811">
    <property type="entry name" value="GT4_GT28_WabH-like"/>
    <property type="match status" value="1"/>
</dbReference>
<dbReference type="PANTHER" id="PTHR12526:SF630">
    <property type="entry name" value="GLYCOSYLTRANSFERASE"/>
    <property type="match status" value="1"/>
</dbReference>
<evidence type="ECO:0000313" key="2">
    <source>
        <dbReference type="EMBL" id="EEU30555.1"/>
    </source>
</evidence>
<feature type="domain" description="Glycosyl transferase family 1" evidence="1">
    <location>
        <begin position="168"/>
        <end position="333"/>
    </location>
</feature>
<sequence length="354" mass="40579">MKKGLLLVPFMSGKGGTETVIHNLFTALSKQNQYKISIYSIGGSNDYNWSNGTDIHIQEISSKRFIRTSYYLTFLPHRIYKIIKKTQPDFIISTNPVMWLLSKVAVKRLHLSIPIIAWYHYSLQQKPIKKLFLNSADYFLAISSGIKKQLIKLGIQNHRIFLIYNPVESNHKVIPRPKDKCHFIYLGRVDLDKQKNVRELLQGLSKVSGDWTLDIYGDDSNAEPVKEYAKKLKISDHLSWKGFIKEPWSHINVASSLVLTSNYEGLPMVLCESISHGIYCISSDIETGPNDIIKNGINGKLYKPHDINQLTSDLQDLVYHPNYLPDQKQIINSSQKFSIDNYGKYFTNALNNIL</sequence>
<dbReference type="Proteomes" id="UP000003987">
    <property type="component" value="Unassembled WGS sequence"/>
</dbReference>
<evidence type="ECO:0000259" key="1">
    <source>
        <dbReference type="Pfam" id="PF00534"/>
    </source>
</evidence>
<dbReference type="PANTHER" id="PTHR12526">
    <property type="entry name" value="GLYCOSYLTRANSFERASE"/>
    <property type="match status" value="1"/>
</dbReference>
<dbReference type="AlphaFoldDB" id="C7XV24"/>
<accession>C7XV24</accession>
<dbReference type="STRING" id="575594.HMPREF0501_00933"/>